<dbReference type="GO" id="GO:0042597">
    <property type="term" value="C:periplasmic space"/>
    <property type="evidence" value="ECO:0007669"/>
    <property type="project" value="UniProtKB-SubCell"/>
</dbReference>
<dbReference type="InterPro" id="IPR034242">
    <property type="entry name" value="MauL"/>
</dbReference>
<feature type="signal peptide" evidence="2">
    <location>
        <begin position="1"/>
        <end position="31"/>
    </location>
</feature>
<dbReference type="RefSeq" id="WP_236748680.1">
    <property type="nucleotide sequence ID" value="NZ_CP021362.1"/>
</dbReference>
<dbReference type="EMBL" id="CP021366">
    <property type="protein sequence ID" value="ART57875.1"/>
    <property type="molecule type" value="Genomic_DNA"/>
</dbReference>
<dbReference type="Proteomes" id="UP000194440">
    <property type="component" value="Chromosome"/>
</dbReference>
<dbReference type="Gene3D" id="2.60.40.420">
    <property type="entry name" value="Cupredoxins - blue copper proteins"/>
    <property type="match status" value="1"/>
</dbReference>
<comment type="subcellular location">
    <subcellularLocation>
        <location evidence="1">Periplasm</location>
    </subcellularLocation>
</comment>
<dbReference type="AlphaFoldDB" id="A0A240U9X9"/>
<reference evidence="3" key="1">
    <citation type="submission" date="2017-05" db="EMBL/GenBank/DDBJ databases">
        <title>Polyphasic characterization of four soil-derived phenanthrene-degrading Acidovorax strains and proposal of Acidovorax phenanthrenivorans sp. nov.</title>
        <authorList>
            <person name="Singleton D."/>
            <person name="Lee J."/>
            <person name="Dickey A.N."/>
            <person name="Stroud A."/>
            <person name="Scholl E.H."/>
            <person name="Wright F.A."/>
            <person name="Aitken M.D."/>
        </authorList>
    </citation>
    <scope>NUCLEOTIDE SEQUENCE</scope>
    <source>
        <strain evidence="3">P4</strain>
    </source>
</reference>
<organism evidence="3 4">
    <name type="scientific">Acidovorax carolinensis</name>
    <dbReference type="NCBI Taxonomy" id="553814"/>
    <lineage>
        <taxon>Bacteria</taxon>
        <taxon>Pseudomonadati</taxon>
        <taxon>Pseudomonadota</taxon>
        <taxon>Betaproteobacteria</taxon>
        <taxon>Burkholderiales</taxon>
        <taxon>Comamonadaceae</taxon>
        <taxon>Acidovorax</taxon>
    </lineage>
</organism>
<name>A0A240U9X9_9BURK</name>
<gene>
    <name evidence="3" type="ORF">CBP36_02505</name>
</gene>
<protein>
    <submittedName>
        <fullName evidence="3">Methylamine utilization protein</fullName>
    </submittedName>
</protein>
<accession>A0A240U9X9</accession>
<keyword evidence="4" id="KW-1185">Reference proteome</keyword>
<evidence type="ECO:0000256" key="1">
    <source>
        <dbReference type="ARBA" id="ARBA00004418"/>
    </source>
</evidence>
<feature type="chain" id="PRO_5012783101" evidence="2">
    <location>
        <begin position="32"/>
        <end position="213"/>
    </location>
</feature>
<proteinExistence type="predicted"/>
<dbReference type="InterPro" id="IPR008972">
    <property type="entry name" value="Cupredoxin"/>
</dbReference>
<keyword evidence="2" id="KW-0732">Signal</keyword>
<dbReference type="KEGG" id="acip:CBP36_02505"/>
<evidence type="ECO:0000313" key="4">
    <source>
        <dbReference type="Proteomes" id="UP000194440"/>
    </source>
</evidence>
<evidence type="ECO:0000256" key="2">
    <source>
        <dbReference type="SAM" id="SignalP"/>
    </source>
</evidence>
<dbReference type="SUPFAM" id="SSF49503">
    <property type="entry name" value="Cupredoxins"/>
    <property type="match status" value="1"/>
</dbReference>
<dbReference type="CDD" id="cd04221">
    <property type="entry name" value="MauL"/>
    <property type="match status" value="1"/>
</dbReference>
<evidence type="ECO:0000313" key="3">
    <source>
        <dbReference type="EMBL" id="ART57875.1"/>
    </source>
</evidence>
<dbReference type="KEGG" id="acis:CBP35_16435"/>
<sequence length="213" mass="22857">MSWRATGPKVRCAALRALLPLALGLAGLAQAATVQIDVQDAAGKPLGDAVVFLESAQARRQVRPLTGLEMAQQKKQFLPDVLVLPVGSEVRFPNHDTVRHHVYSFSPAKKFELKLYTGTPANPVLFDQPGVVVLGCNIHDQMVGWILVVDTPYYAQTIAATGKAQIDNVPAGSYRLRTWHARLPVGAPALEQVLSVPATGAVAVTVRMPGLQP</sequence>